<dbReference type="NCBIfam" id="TIGR02985">
    <property type="entry name" value="Sig70_bacteroi1"/>
    <property type="match status" value="1"/>
</dbReference>
<dbReference type="Gene3D" id="1.10.1740.10">
    <property type="match status" value="1"/>
</dbReference>
<evidence type="ECO:0000256" key="2">
    <source>
        <dbReference type="ARBA" id="ARBA00023015"/>
    </source>
</evidence>
<keyword evidence="7" id="KW-1185">Reference proteome</keyword>
<dbReference type="EMBL" id="FNCH01000002">
    <property type="protein sequence ID" value="SDF91580.1"/>
    <property type="molecule type" value="Genomic_DNA"/>
</dbReference>
<dbReference type="GO" id="GO:0003677">
    <property type="term" value="F:DNA binding"/>
    <property type="evidence" value="ECO:0007669"/>
    <property type="project" value="InterPro"/>
</dbReference>
<dbReference type="STRING" id="405671.SAMN05421827_102103"/>
<dbReference type="NCBIfam" id="TIGR02937">
    <property type="entry name" value="sigma70-ECF"/>
    <property type="match status" value="1"/>
</dbReference>
<dbReference type="PANTHER" id="PTHR43133">
    <property type="entry name" value="RNA POLYMERASE ECF-TYPE SIGMA FACTO"/>
    <property type="match status" value="1"/>
</dbReference>
<evidence type="ECO:0000313" key="7">
    <source>
        <dbReference type="Proteomes" id="UP000199643"/>
    </source>
</evidence>
<dbReference type="GO" id="GO:0006352">
    <property type="term" value="P:DNA-templated transcription initiation"/>
    <property type="evidence" value="ECO:0007669"/>
    <property type="project" value="InterPro"/>
</dbReference>
<accession>A0A1G7Q1T4</accession>
<dbReference type="InterPro" id="IPR036388">
    <property type="entry name" value="WH-like_DNA-bd_sf"/>
</dbReference>
<dbReference type="InterPro" id="IPR013325">
    <property type="entry name" value="RNA_pol_sigma_r2"/>
</dbReference>
<keyword evidence="3" id="KW-0731">Sigma factor</keyword>
<dbReference type="GO" id="GO:0016987">
    <property type="term" value="F:sigma factor activity"/>
    <property type="evidence" value="ECO:0007669"/>
    <property type="project" value="UniProtKB-KW"/>
</dbReference>
<dbReference type="AlphaFoldDB" id="A0A1G7Q1T4"/>
<comment type="similarity">
    <text evidence="1">Belongs to the sigma-70 factor family. ECF subfamily.</text>
</comment>
<protein>
    <submittedName>
        <fullName evidence="6">RNA polymerase sigma-70 factor, ECF subfamily</fullName>
    </submittedName>
</protein>
<feature type="domain" description="RNA polymerase sigma factor 70 region 4 type 2" evidence="5">
    <location>
        <begin position="121"/>
        <end position="171"/>
    </location>
</feature>
<dbReference type="InterPro" id="IPR013249">
    <property type="entry name" value="RNA_pol_sigma70_r4_t2"/>
</dbReference>
<dbReference type="PANTHER" id="PTHR43133:SF46">
    <property type="entry name" value="RNA POLYMERASE SIGMA-70 FACTOR ECF SUBFAMILY"/>
    <property type="match status" value="1"/>
</dbReference>
<dbReference type="InterPro" id="IPR039425">
    <property type="entry name" value="RNA_pol_sigma-70-like"/>
</dbReference>
<organism evidence="6 7">
    <name type="scientific">Pedobacter terrae</name>
    <dbReference type="NCBI Taxonomy" id="405671"/>
    <lineage>
        <taxon>Bacteria</taxon>
        <taxon>Pseudomonadati</taxon>
        <taxon>Bacteroidota</taxon>
        <taxon>Sphingobacteriia</taxon>
        <taxon>Sphingobacteriales</taxon>
        <taxon>Sphingobacteriaceae</taxon>
        <taxon>Pedobacter</taxon>
    </lineage>
</organism>
<dbReference type="InterPro" id="IPR014327">
    <property type="entry name" value="RNA_pol_sigma70_bacteroid"/>
</dbReference>
<dbReference type="Pfam" id="PF08281">
    <property type="entry name" value="Sigma70_r4_2"/>
    <property type="match status" value="1"/>
</dbReference>
<dbReference type="RefSeq" id="WP_090496911.1">
    <property type="nucleotide sequence ID" value="NZ_FNCH01000002.1"/>
</dbReference>
<evidence type="ECO:0000256" key="1">
    <source>
        <dbReference type="ARBA" id="ARBA00010641"/>
    </source>
</evidence>
<dbReference type="OrthoDB" id="759001at2"/>
<reference evidence="7" key="1">
    <citation type="submission" date="2016-10" db="EMBL/GenBank/DDBJ databases">
        <authorList>
            <person name="Varghese N."/>
            <person name="Submissions S."/>
        </authorList>
    </citation>
    <scope>NUCLEOTIDE SEQUENCE [LARGE SCALE GENOMIC DNA]</scope>
    <source>
        <strain evidence="7">DSM 17933</strain>
    </source>
</reference>
<sequence length="185" mass="22150">MPQNTIAGLNADNHKRFDEKTFEDLYRRMYPTLKKYAIYLVKDIEDAQLILNDVFISIWKNGTILNNEKAYLFRAVKNAATNYHKAPKTNLWYMDSEEEFSEIIDVKETPSQAFQNKDRNRILYTLIDLMPERRRLIFYMYRIDGFSYKEIAVLLDISVRTVEDHLVKGFQFLQQKVLENRSEFR</sequence>
<name>A0A1G7Q1T4_9SPHI</name>
<dbReference type="Gene3D" id="1.10.10.10">
    <property type="entry name" value="Winged helix-like DNA-binding domain superfamily/Winged helix DNA-binding domain"/>
    <property type="match status" value="1"/>
</dbReference>
<dbReference type="Proteomes" id="UP000199643">
    <property type="component" value="Unassembled WGS sequence"/>
</dbReference>
<gene>
    <name evidence="6" type="ORF">SAMN05421827_102103</name>
</gene>
<proteinExistence type="inferred from homology"/>
<keyword evidence="4" id="KW-0804">Transcription</keyword>
<keyword evidence="2" id="KW-0805">Transcription regulation</keyword>
<evidence type="ECO:0000256" key="4">
    <source>
        <dbReference type="ARBA" id="ARBA00023163"/>
    </source>
</evidence>
<evidence type="ECO:0000256" key="3">
    <source>
        <dbReference type="ARBA" id="ARBA00023082"/>
    </source>
</evidence>
<dbReference type="SUPFAM" id="SSF88659">
    <property type="entry name" value="Sigma3 and sigma4 domains of RNA polymerase sigma factors"/>
    <property type="match status" value="1"/>
</dbReference>
<dbReference type="SUPFAM" id="SSF88946">
    <property type="entry name" value="Sigma2 domain of RNA polymerase sigma factors"/>
    <property type="match status" value="1"/>
</dbReference>
<dbReference type="InterPro" id="IPR013324">
    <property type="entry name" value="RNA_pol_sigma_r3/r4-like"/>
</dbReference>
<dbReference type="InterPro" id="IPR014284">
    <property type="entry name" value="RNA_pol_sigma-70_dom"/>
</dbReference>
<evidence type="ECO:0000313" key="6">
    <source>
        <dbReference type="EMBL" id="SDF91580.1"/>
    </source>
</evidence>
<evidence type="ECO:0000259" key="5">
    <source>
        <dbReference type="Pfam" id="PF08281"/>
    </source>
</evidence>